<dbReference type="HOGENOM" id="CLU_2450493_0_0_10"/>
<evidence type="ECO:0000313" key="3">
    <source>
        <dbReference type="Proteomes" id="UP000008461"/>
    </source>
</evidence>
<gene>
    <name evidence="2" type="ordered locus">Halhy_6362</name>
</gene>
<dbReference type="RefSeq" id="WP_013768701.1">
    <property type="nucleotide sequence ID" value="NC_015510.1"/>
</dbReference>
<keyword evidence="1" id="KW-0472">Membrane</keyword>
<accession>F4L7K1</accession>
<feature type="transmembrane region" description="Helical" evidence="1">
    <location>
        <begin position="38"/>
        <end position="55"/>
    </location>
</feature>
<dbReference type="EMBL" id="CP002691">
    <property type="protein sequence ID" value="AEE54181.1"/>
    <property type="molecule type" value="Genomic_DNA"/>
</dbReference>
<protein>
    <submittedName>
        <fullName evidence="2">Uncharacterized protein</fullName>
    </submittedName>
</protein>
<dbReference type="Proteomes" id="UP000008461">
    <property type="component" value="Chromosome"/>
</dbReference>
<dbReference type="AlphaFoldDB" id="F4L7K1"/>
<name>F4L7K1_HALH1</name>
<proteinExistence type="predicted"/>
<reference evidence="2 3" key="1">
    <citation type="journal article" date="2011" name="Stand. Genomic Sci.">
        <title>Complete genome sequence of Haliscomenobacter hydrossis type strain (O).</title>
        <authorList>
            <consortium name="US DOE Joint Genome Institute (JGI-PGF)"/>
            <person name="Daligault H."/>
            <person name="Lapidus A."/>
            <person name="Zeytun A."/>
            <person name="Nolan M."/>
            <person name="Lucas S."/>
            <person name="Del Rio T.G."/>
            <person name="Tice H."/>
            <person name="Cheng J.F."/>
            <person name="Tapia R."/>
            <person name="Han C."/>
            <person name="Goodwin L."/>
            <person name="Pitluck S."/>
            <person name="Liolios K."/>
            <person name="Pagani I."/>
            <person name="Ivanova N."/>
            <person name="Huntemann M."/>
            <person name="Mavromatis K."/>
            <person name="Mikhailova N."/>
            <person name="Pati A."/>
            <person name="Chen A."/>
            <person name="Palaniappan K."/>
            <person name="Land M."/>
            <person name="Hauser L."/>
            <person name="Brambilla E.M."/>
            <person name="Rohde M."/>
            <person name="Verbarg S."/>
            <person name="Goker M."/>
            <person name="Bristow J."/>
            <person name="Eisen J.A."/>
            <person name="Markowitz V."/>
            <person name="Hugenholtz P."/>
            <person name="Kyrpides N.C."/>
            <person name="Klenk H.P."/>
            <person name="Woyke T."/>
        </authorList>
    </citation>
    <scope>NUCLEOTIDE SEQUENCE [LARGE SCALE GENOMIC DNA]</scope>
    <source>
        <strain evidence="3">ATCC 27775 / DSM 1100 / LMG 10767 / O</strain>
    </source>
</reference>
<sequence>MKTLLLIFLCIDLLITYYLFRQAFMVRSNMNRKYKRRFTMMLAVIGGSAFLYRTNLPLACLIAGIPACLVSLFIIALAIAFVTHKGPWR</sequence>
<keyword evidence="1" id="KW-0812">Transmembrane</keyword>
<reference key="2">
    <citation type="submission" date="2011-04" db="EMBL/GenBank/DDBJ databases">
        <title>Complete sequence of chromosome of Haliscomenobacter hydrossis DSM 1100.</title>
        <authorList>
            <consortium name="US DOE Joint Genome Institute (JGI-PGF)"/>
            <person name="Lucas S."/>
            <person name="Han J."/>
            <person name="Lapidus A."/>
            <person name="Bruce D."/>
            <person name="Goodwin L."/>
            <person name="Pitluck S."/>
            <person name="Peters L."/>
            <person name="Kyrpides N."/>
            <person name="Mavromatis K."/>
            <person name="Ivanova N."/>
            <person name="Ovchinnikova G."/>
            <person name="Pagani I."/>
            <person name="Daligault H."/>
            <person name="Detter J.C."/>
            <person name="Han C."/>
            <person name="Land M."/>
            <person name="Hauser L."/>
            <person name="Markowitz V."/>
            <person name="Cheng J.-F."/>
            <person name="Hugenholtz P."/>
            <person name="Woyke T."/>
            <person name="Wu D."/>
            <person name="Verbarg S."/>
            <person name="Frueling A."/>
            <person name="Brambilla E."/>
            <person name="Klenk H.-P."/>
            <person name="Eisen J.A."/>
        </authorList>
    </citation>
    <scope>NUCLEOTIDE SEQUENCE</scope>
    <source>
        <strain>DSM 1100</strain>
    </source>
</reference>
<evidence type="ECO:0000313" key="2">
    <source>
        <dbReference type="EMBL" id="AEE54181.1"/>
    </source>
</evidence>
<dbReference type="KEGG" id="hhy:Halhy_6362"/>
<feature type="transmembrane region" description="Helical" evidence="1">
    <location>
        <begin position="6"/>
        <end position="26"/>
    </location>
</feature>
<keyword evidence="1" id="KW-1133">Transmembrane helix</keyword>
<keyword evidence="3" id="KW-1185">Reference proteome</keyword>
<evidence type="ECO:0000256" key="1">
    <source>
        <dbReference type="SAM" id="Phobius"/>
    </source>
</evidence>
<organism evidence="2 3">
    <name type="scientific">Haliscomenobacter hydrossis (strain ATCC 27775 / DSM 1100 / LMG 10767 / O)</name>
    <dbReference type="NCBI Taxonomy" id="760192"/>
    <lineage>
        <taxon>Bacteria</taxon>
        <taxon>Pseudomonadati</taxon>
        <taxon>Bacteroidota</taxon>
        <taxon>Saprospiria</taxon>
        <taxon>Saprospirales</taxon>
        <taxon>Haliscomenobacteraceae</taxon>
        <taxon>Haliscomenobacter</taxon>
    </lineage>
</organism>
<feature type="transmembrane region" description="Helical" evidence="1">
    <location>
        <begin position="61"/>
        <end position="83"/>
    </location>
</feature>